<reference evidence="11" key="1">
    <citation type="submission" date="2020-11" db="EMBL/GenBank/DDBJ databases">
        <authorList>
            <consortium name="DOE Joint Genome Institute"/>
            <person name="Ahrendt S."/>
            <person name="Riley R."/>
            <person name="Andreopoulos W."/>
            <person name="Labutti K."/>
            <person name="Pangilinan J."/>
            <person name="Ruiz-Duenas F.J."/>
            <person name="Barrasa J.M."/>
            <person name="Sanchez-Garcia M."/>
            <person name="Camarero S."/>
            <person name="Miyauchi S."/>
            <person name="Serrano A."/>
            <person name="Linde D."/>
            <person name="Babiker R."/>
            <person name="Drula E."/>
            <person name="Ayuso-Fernandez I."/>
            <person name="Pacheco R."/>
            <person name="Padilla G."/>
            <person name="Ferreira P."/>
            <person name="Barriuso J."/>
            <person name="Kellner H."/>
            <person name="Castanera R."/>
            <person name="Alfaro M."/>
            <person name="Ramirez L."/>
            <person name="Pisabarro A.G."/>
            <person name="Kuo A."/>
            <person name="Tritt A."/>
            <person name="Lipzen A."/>
            <person name="He G."/>
            <person name="Yan M."/>
            <person name="Ng V."/>
            <person name="Cullen D."/>
            <person name="Martin F."/>
            <person name="Rosso M.-N."/>
            <person name="Henrissat B."/>
            <person name="Hibbett D."/>
            <person name="Martinez A.T."/>
            <person name="Grigoriev I.V."/>
        </authorList>
    </citation>
    <scope>NUCLEOTIDE SEQUENCE</scope>
    <source>
        <strain evidence="11">CBS 247.69</strain>
    </source>
</reference>
<evidence type="ECO:0008006" key="13">
    <source>
        <dbReference type="Google" id="ProtNLM"/>
    </source>
</evidence>
<dbReference type="GO" id="GO:0003964">
    <property type="term" value="F:RNA-directed DNA polymerase activity"/>
    <property type="evidence" value="ECO:0007669"/>
    <property type="project" value="UniProtKB-KW"/>
</dbReference>
<dbReference type="GO" id="GO:0006310">
    <property type="term" value="P:DNA recombination"/>
    <property type="evidence" value="ECO:0007669"/>
    <property type="project" value="UniProtKB-KW"/>
</dbReference>
<dbReference type="GO" id="GO:0015074">
    <property type="term" value="P:DNA integration"/>
    <property type="evidence" value="ECO:0007669"/>
    <property type="project" value="UniProtKB-KW"/>
</dbReference>
<evidence type="ECO:0000256" key="10">
    <source>
        <dbReference type="ARBA" id="ARBA00023172"/>
    </source>
</evidence>
<keyword evidence="9" id="KW-0239">DNA-directed DNA polymerase</keyword>
<keyword evidence="9" id="KW-0808">Transferase</keyword>
<organism evidence="11 12">
    <name type="scientific">Collybia nuda</name>
    <dbReference type="NCBI Taxonomy" id="64659"/>
    <lineage>
        <taxon>Eukaryota</taxon>
        <taxon>Fungi</taxon>
        <taxon>Dikarya</taxon>
        <taxon>Basidiomycota</taxon>
        <taxon>Agaricomycotina</taxon>
        <taxon>Agaricomycetes</taxon>
        <taxon>Agaricomycetidae</taxon>
        <taxon>Agaricales</taxon>
        <taxon>Tricholomatineae</taxon>
        <taxon>Clitocybaceae</taxon>
        <taxon>Collybia</taxon>
    </lineage>
</organism>
<keyword evidence="6" id="KW-0460">Magnesium</keyword>
<evidence type="ECO:0000256" key="4">
    <source>
        <dbReference type="ARBA" id="ARBA00022759"/>
    </source>
</evidence>
<feature type="non-terminal residue" evidence="11">
    <location>
        <position position="64"/>
    </location>
</feature>
<gene>
    <name evidence="11" type="ORF">BDZ94DRAFT_1144613</name>
</gene>
<dbReference type="InterPro" id="IPR039537">
    <property type="entry name" value="Retrotran_Ty1/copia-like"/>
</dbReference>
<evidence type="ECO:0000256" key="6">
    <source>
        <dbReference type="ARBA" id="ARBA00022842"/>
    </source>
</evidence>
<keyword evidence="10" id="KW-0233">DNA recombination</keyword>
<dbReference type="PANTHER" id="PTHR42648">
    <property type="entry name" value="TRANSPOSASE, PUTATIVE-RELATED"/>
    <property type="match status" value="1"/>
</dbReference>
<evidence type="ECO:0000256" key="2">
    <source>
        <dbReference type="ARBA" id="ARBA00022722"/>
    </source>
</evidence>
<dbReference type="AlphaFoldDB" id="A0A9P5XVC2"/>
<evidence type="ECO:0000313" key="12">
    <source>
        <dbReference type="Proteomes" id="UP000807353"/>
    </source>
</evidence>
<keyword evidence="2" id="KW-0540">Nuclease</keyword>
<protein>
    <recommendedName>
        <fullName evidence="13">Copia protein</fullName>
    </recommendedName>
</protein>
<name>A0A9P5XVC2_9AGAR</name>
<comment type="caution">
    <text evidence="11">The sequence shown here is derived from an EMBL/GenBank/DDBJ whole genome shotgun (WGS) entry which is preliminary data.</text>
</comment>
<evidence type="ECO:0000256" key="1">
    <source>
        <dbReference type="ARBA" id="ARBA00022695"/>
    </source>
</evidence>
<dbReference type="GO" id="GO:0046872">
    <property type="term" value="F:metal ion binding"/>
    <property type="evidence" value="ECO:0007669"/>
    <property type="project" value="UniProtKB-KW"/>
</dbReference>
<keyword evidence="8" id="KW-0695">RNA-directed DNA polymerase</keyword>
<evidence type="ECO:0000256" key="3">
    <source>
        <dbReference type="ARBA" id="ARBA00022723"/>
    </source>
</evidence>
<keyword evidence="7" id="KW-0229">DNA integration</keyword>
<dbReference type="EMBL" id="MU150430">
    <property type="protein sequence ID" value="KAF9456395.1"/>
    <property type="molecule type" value="Genomic_DNA"/>
</dbReference>
<dbReference type="GO" id="GO:0004519">
    <property type="term" value="F:endonuclease activity"/>
    <property type="evidence" value="ECO:0007669"/>
    <property type="project" value="UniProtKB-KW"/>
</dbReference>
<proteinExistence type="predicted"/>
<keyword evidence="3" id="KW-0479">Metal-binding</keyword>
<evidence type="ECO:0000256" key="9">
    <source>
        <dbReference type="ARBA" id="ARBA00022932"/>
    </source>
</evidence>
<keyword evidence="1" id="KW-0548">Nucleotidyltransferase</keyword>
<keyword evidence="5" id="KW-0378">Hydrolase</keyword>
<sequence>MLADSGLPKSLWAEAAATACYVRNFVPSSCHPGVIPAEAWTGKQQDVSHLRPFGCTAFAKVPKE</sequence>
<dbReference type="Proteomes" id="UP000807353">
    <property type="component" value="Unassembled WGS sequence"/>
</dbReference>
<evidence type="ECO:0000313" key="11">
    <source>
        <dbReference type="EMBL" id="KAF9456395.1"/>
    </source>
</evidence>
<accession>A0A9P5XVC2</accession>
<dbReference type="GO" id="GO:0016787">
    <property type="term" value="F:hydrolase activity"/>
    <property type="evidence" value="ECO:0007669"/>
    <property type="project" value="UniProtKB-KW"/>
</dbReference>
<evidence type="ECO:0000256" key="5">
    <source>
        <dbReference type="ARBA" id="ARBA00022801"/>
    </source>
</evidence>
<dbReference type="GO" id="GO:0003887">
    <property type="term" value="F:DNA-directed DNA polymerase activity"/>
    <property type="evidence" value="ECO:0007669"/>
    <property type="project" value="UniProtKB-KW"/>
</dbReference>
<evidence type="ECO:0000256" key="7">
    <source>
        <dbReference type="ARBA" id="ARBA00022908"/>
    </source>
</evidence>
<keyword evidence="12" id="KW-1185">Reference proteome</keyword>
<dbReference type="OrthoDB" id="7691805at2759"/>
<evidence type="ECO:0000256" key="8">
    <source>
        <dbReference type="ARBA" id="ARBA00022918"/>
    </source>
</evidence>
<dbReference type="PANTHER" id="PTHR42648:SF11">
    <property type="entry name" value="TRANSPOSON TY4-P GAG-POL POLYPROTEIN"/>
    <property type="match status" value="1"/>
</dbReference>
<keyword evidence="4" id="KW-0255">Endonuclease</keyword>